<reference evidence="3" key="2">
    <citation type="journal article" date="2018" name="Plant J.">
        <title>The Sorghum bicolor reference genome: improved assembly, gene annotations, a transcriptome atlas, and signatures of genome organization.</title>
        <authorList>
            <person name="McCormick R.F."/>
            <person name="Truong S.K."/>
            <person name="Sreedasyam A."/>
            <person name="Jenkins J."/>
            <person name="Shu S."/>
            <person name="Sims D."/>
            <person name="Kennedy M."/>
            <person name="Amirebrahimi M."/>
            <person name="Weers B.D."/>
            <person name="McKinley B."/>
            <person name="Mattison A."/>
            <person name="Morishige D.T."/>
            <person name="Grimwood J."/>
            <person name="Schmutz J."/>
            <person name="Mullet J.E."/>
        </authorList>
    </citation>
    <scope>NUCLEOTIDE SEQUENCE [LARGE SCALE GENOMIC DNA]</scope>
    <source>
        <strain evidence="3">cv. BTx623</strain>
    </source>
</reference>
<dbReference type="EMBL" id="CM000762">
    <property type="protein sequence ID" value="KXG33525.1"/>
    <property type="molecule type" value="Genomic_DNA"/>
</dbReference>
<dbReference type="InParanoid" id="A0A1B6Q6I6"/>
<organism evidence="2 3">
    <name type="scientific">Sorghum bicolor</name>
    <name type="common">Sorghum</name>
    <name type="synonym">Sorghum vulgare</name>
    <dbReference type="NCBI Taxonomy" id="4558"/>
    <lineage>
        <taxon>Eukaryota</taxon>
        <taxon>Viridiplantae</taxon>
        <taxon>Streptophyta</taxon>
        <taxon>Embryophyta</taxon>
        <taxon>Tracheophyta</taxon>
        <taxon>Spermatophyta</taxon>
        <taxon>Magnoliopsida</taxon>
        <taxon>Liliopsida</taxon>
        <taxon>Poales</taxon>
        <taxon>Poaceae</taxon>
        <taxon>PACMAD clade</taxon>
        <taxon>Panicoideae</taxon>
        <taxon>Andropogonodae</taxon>
        <taxon>Andropogoneae</taxon>
        <taxon>Sorghinae</taxon>
        <taxon>Sorghum</taxon>
    </lineage>
</organism>
<accession>A0A1B6Q6I6</accession>
<protein>
    <submittedName>
        <fullName evidence="2">Uncharacterized protein</fullName>
    </submittedName>
</protein>
<name>A0A1B6Q6I6_SORBI</name>
<dbReference type="Gramene" id="KXG33525">
    <property type="protein sequence ID" value="KXG33525"/>
    <property type="gene ID" value="SORBI_3003G318800"/>
</dbReference>
<sequence length="95" mass="10027">EARESLPFLPSARGSPPTDPQPKRRSCFSAFAPSAPTSDSDSPYPSRCARASNPGLCGDCERASFAHLCETSFCPPCCGLKSRIALQIGVLLIGL</sequence>
<feature type="region of interest" description="Disordered" evidence="1">
    <location>
        <begin position="1"/>
        <end position="25"/>
    </location>
</feature>
<reference evidence="2 3" key="1">
    <citation type="journal article" date="2009" name="Nature">
        <title>The Sorghum bicolor genome and the diversification of grasses.</title>
        <authorList>
            <person name="Paterson A.H."/>
            <person name="Bowers J.E."/>
            <person name="Bruggmann R."/>
            <person name="Dubchak I."/>
            <person name="Grimwood J."/>
            <person name="Gundlach H."/>
            <person name="Haberer G."/>
            <person name="Hellsten U."/>
            <person name="Mitros T."/>
            <person name="Poliakov A."/>
            <person name="Schmutz J."/>
            <person name="Spannagl M."/>
            <person name="Tang H."/>
            <person name="Wang X."/>
            <person name="Wicker T."/>
            <person name="Bharti A.K."/>
            <person name="Chapman J."/>
            <person name="Feltus F.A."/>
            <person name="Gowik U."/>
            <person name="Grigoriev I.V."/>
            <person name="Lyons E."/>
            <person name="Maher C.A."/>
            <person name="Martis M."/>
            <person name="Narechania A."/>
            <person name="Otillar R.P."/>
            <person name="Penning B.W."/>
            <person name="Salamov A.A."/>
            <person name="Wang Y."/>
            <person name="Zhang L."/>
            <person name="Carpita N.C."/>
            <person name="Freeling M."/>
            <person name="Gingle A.R."/>
            <person name="Hash C.T."/>
            <person name="Keller B."/>
            <person name="Klein P."/>
            <person name="Kresovich S."/>
            <person name="McCann M.C."/>
            <person name="Ming R."/>
            <person name="Peterson D.G."/>
            <person name="Mehboob-ur-Rahman"/>
            <person name="Ware D."/>
            <person name="Westhoff P."/>
            <person name="Mayer K.F."/>
            <person name="Messing J."/>
            <person name="Rokhsar D.S."/>
        </authorList>
    </citation>
    <scope>NUCLEOTIDE SEQUENCE [LARGE SCALE GENOMIC DNA]</scope>
    <source>
        <strain evidence="3">cv. BTx623</strain>
    </source>
</reference>
<proteinExistence type="predicted"/>
<evidence type="ECO:0000313" key="3">
    <source>
        <dbReference type="Proteomes" id="UP000000768"/>
    </source>
</evidence>
<feature type="non-terminal residue" evidence="2">
    <location>
        <position position="95"/>
    </location>
</feature>
<keyword evidence="3" id="KW-1185">Reference proteome</keyword>
<dbReference type="Proteomes" id="UP000000768">
    <property type="component" value="Chromosome 3"/>
</dbReference>
<dbReference type="AlphaFoldDB" id="A0A1B6Q6I6"/>
<evidence type="ECO:0000256" key="1">
    <source>
        <dbReference type="SAM" id="MobiDB-lite"/>
    </source>
</evidence>
<gene>
    <name evidence="2" type="ORF">SORBI_3003G318800</name>
</gene>
<evidence type="ECO:0000313" key="2">
    <source>
        <dbReference type="EMBL" id="KXG33525.1"/>
    </source>
</evidence>